<evidence type="ECO:0000256" key="1">
    <source>
        <dbReference type="SAM" id="Coils"/>
    </source>
</evidence>
<feature type="coiled-coil region" evidence="1">
    <location>
        <begin position="155"/>
        <end position="188"/>
    </location>
</feature>
<sequence>MLLFAEPKTVKNTIDWYAEGKEFTPWKDLSEVKQKEALQVIQSTLVDITSAARLHPRSLLSRSLPACGCFPSLEDVYIVDGRPVLTKWGYREVNGFYNPLANHTTKITQQARRLLWSHFPWITALVALFLGVVTSLLWNIYHHSNKSCYATYPLLKDVEEALKTQDQNKDLTNKQGALLNALEVLKQQCKIPSIQPLKPQDAPELGVLPDATKMPDVPTVPPIEKLPNIEAPKQQEIPQPKPTPQPQKKVDFPKDAWDKKDKSMLNGCWHLTTPLKLVTRGAGIWTPVESWKVCFNQSGNGNQTIVKSDNTSCHGPVSAYFQGEQLIIKQPGNCNGSFFLVQGTQVCTRVSDTEARCLYNDDDRPSGNRVPGIFKR</sequence>
<reference evidence="4 5" key="1">
    <citation type="submission" date="2011-10" db="EMBL/GenBank/DDBJ databases">
        <title>Genome Sequence of Commensalibacter intestini A911, isolated from Drosophila gut.</title>
        <authorList>
            <person name="Lee W.-J."/>
            <person name="Kim E.-K."/>
        </authorList>
    </citation>
    <scope>NUCLEOTIDE SEQUENCE [LARGE SCALE GENOMIC DNA]</scope>
    <source>
        <strain evidence="4 5">A911</strain>
    </source>
</reference>
<feature type="transmembrane region" description="Helical" evidence="3">
    <location>
        <begin position="119"/>
        <end position="141"/>
    </location>
</feature>
<dbReference type="STRING" id="1088868.CIN_08930"/>
<keyword evidence="1" id="KW-0175">Coiled coil</keyword>
<evidence type="ECO:0000256" key="3">
    <source>
        <dbReference type="SAM" id="Phobius"/>
    </source>
</evidence>
<feature type="region of interest" description="Disordered" evidence="2">
    <location>
        <begin position="228"/>
        <end position="251"/>
    </location>
</feature>
<evidence type="ECO:0000256" key="2">
    <source>
        <dbReference type="SAM" id="MobiDB-lite"/>
    </source>
</evidence>
<evidence type="ECO:0000313" key="5">
    <source>
        <dbReference type="Proteomes" id="UP000005939"/>
    </source>
</evidence>
<evidence type="ECO:0000313" key="4">
    <source>
        <dbReference type="EMBL" id="EHD14961.1"/>
    </source>
</evidence>
<keyword evidence="3" id="KW-0812">Transmembrane</keyword>
<keyword evidence="3" id="KW-0472">Membrane</keyword>
<organism evidence="4 5">
    <name type="scientific">Commensalibacter intestini A911</name>
    <dbReference type="NCBI Taxonomy" id="1088868"/>
    <lineage>
        <taxon>Bacteria</taxon>
        <taxon>Pseudomonadati</taxon>
        <taxon>Pseudomonadota</taxon>
        <taxon>Alphaproteobacteria</taxon>
        <taxon>Acetobacterales</taxon>
        <taxon>Acetobacteraceae</taxon>
    </lineage>
</organism>
<comment type="caution">
    <text evidence="4">The sequence shown here is derived from an EMBL/GenBank/DDBJ whole genome shotgun (WGS) entry which is preliminary data.</text>
</comment>
<dbReference type="Proteomes" id="UP000005939">
    <property type="component" value="Unassembled WGS sequence"/>
</dbReference>
<keyword evidence="3" id="KW-1133">Transmembrane helix</keyword>
<dbReference type="AlphaFoldDB" id="G6EZM3"/>
<name>G6EZM3_9PROT</name>
<protein>
    <submittedName>
        <fullName evidence="4">Uncharacterized protein</fullName>
    </submittedName>
</protein>
<accession>G6EZM3</accession>
<proteinExistence type="predicted"/>
<gene>
    <name evidence="4" type="ORF">CIN_08930</name>
</gene>
<dbReference type="EMBL" id="AGFR01000003">
    <property type="protein sequence ID" value="EHD14961.1"/>
    <property type="molecule type" value="Genomic_DNA"/>
</dbReference>